<evidence type="ECO:0000313" key="10">
    <source>
        <dbReference type="EMBL" id="MBE4906899.1"/>
    </source>
</evidence>
<dbReference type="RefSeq" id="WP_193534391.1">
    <property type="nucleotide sequence ID" value="NZ_JADCLJ010000007.1"/>
</dbReference>
<evidence type="ECO:0000256" key="2">
    <source>
        <dbReference type="ARBA" id="ARBA00007886"/>
    </source>
</evidence>
<evidence type="ECO:0000256" key="5">
    <source>
        <dbReference type="ARBA" id="ARBA00023136"/>
    </source>
</evidence>
<dbReference type="InterPro" id="IPR008844">
    <property type="entry name" value="Spore_GerAC-like"/>
</dbReference>
<evidence type="ECO:0000256" key="6">
    <source>
        <dbReference type="ARBA" id="ARBA00023139"/>
    </source>
</evidence>
<keyword evidence="3" id="KW-0309">Germination</keyword>
<sequence>MKKLLIISSAFILLVITLVFGSVRTEIIDEINIVTAIGFDRAEEGKIRGTCVIPVFKADKSVENEQFTEESYLAKEVINILQKKSADPLVTGGIRAGIYSEALARDGIIEYVDALQRDASIGSKMYMGIVEGETTEMLNQTLGNLGTGNYLATLIEHNTQNRDLPESILHTFMFRYFAQGMDPYLPMLKLEGNKVKMTGIGIFKEDTLVDKISEADMFFFKALVENFGAGSYTLNLKGTDEYAAIKRIKSTRTINVEESNGGTLVSIKVSLDGILSEYSGRKAESDVVKKIVKEMEDLIEEKSYALIKRFQEKGTDPVGIGFSAENAIRDFDPKKWKDDYGKLKVDIEADVILTETGVIE</sequence>
<feature type="domain" description="Spore germination GerAC-like C-terminal" evidence="8">
    <location>
        <begin position="198"/>
        <end position="357"/>
    </location>
</feature>
<name>A0ABR9QF73_9BACI</name>
<keyword evidence="5" id="KW-0472">Membrane</keyword>
<dbReference type="PANTHER" id="PTHR35789:SF1">
    <property type="entry name" value="SPORE GERMINATION PROTEIN B3"/>
    <property type="match status" value="1"/>
</dbReference>
<proteinExistence type="inferred from homology"/>
<keyword evidence="6" id="KW-0564">Palmitate</keyword>
<evidence type="ECO:0000256" key="1">
    <source>
        <dbReference type="ARBA" id="ARBA00004635"/>
    </source>
</evidence>
<dbReference type="InterPro" id="IPR046953">
    <property type="entry name" value="Spore_GerAC-like_C"/>
</dbReference>
<dbReference type="Gene3D" id="3.30.300.210">
    <property type="entry name" value="Nutrient germinant receptor protein C, domain 3"/>
    <property type="match status" value="1"/>
</dbReference>
<feature type="domain" description="Spore germination protein N-terminal" evidence="9">
    <location>
        <begin position="26"/>
        <end position="190"/>
    </location>
</feature>
<evidence type="ECO:0000259" key="8">
    <source>
        <dbReference type="Pfam" id="PF05504"/>
    </source>
</evidence>
<gene>
    <name evidence="10" type="ORF">IMZ08_02350</name>
</gene>
<organism evidence="10 11">
    <name type="scientific">Litchfieldia luteola</name>
    <dbReference type="NCBI Taxonomy" id="682179"/>
    <lineage>
        <taxon>Bacteria</taxon>
        <taxon>Bacillati</taxon>
        <taxon>Bacillota</taxon>
        <taxon>Bacilli</taxon>
        <taxon>Bacillales</taxon>
        <taxon>Bacillaceae</taxon>
        <taxon>Litchfieldia</taxon>
    </lineage>
</organism>
<dbReference type="Pfam" id="PF05504">
    <property type="entry name" value="Spore_GerAC"/>
    <property type="match status" value="1"/>
</dbReference>
<evidence type="ECO:0000256" key="4">
    <source>
        <dbReference type="ARBA" id="ARBA00022729"/>
    </source>
</evidence>
<evidence type="ECO:0000256" key="7">
    <source>
        <dbReference type="ARBA" id="ARBA00023288"/>
    </source>
</evidence>
<dbReference type="InterPro" id="IPR038501">
    <property type="entry name" value="Spore_GerAC_C_sf"/>
</dbReference>
<keyword evidence="11" id="KW-1185">Reference proteome</keyword>
<comment type="similarity">
    <text evidence="2">Belongs to the GerABKC lipoprotein family.</text>
</comment>
<evidence type="ECO:0000256" key="3">
    <source>
        <dbReference type="ARBA" id="ARBA00022544"/>
    </source>
</evidence>
<keyword evidence="7" id="KW-0449">Lipoprotein</keyword>
<evidence type="ECO:0000313" key="11">
    <source>
        <dbReference type="Proteomes" id="UP001516662"/>
    </source>
</evidence>
<dbReference type="Proteomes" id="UP001516662">
    <property type="component" value="Unassembled WGS sequence"/>
</dbReference>
<comment type="caution">
    <text evidence="10">The sequence shown here is derived from an EMBL/GenBank/DDBJ whole genome shotgun (WGS) entry which is preliminary data.</text>
</comment>
<dbReference type="PANTHER" id="PTHR35789">
    <property type="entry name" value="SPORE GERMINATION PROTEIN B3"/>
    <property type="match status" value="1"/>
</dbReference>
<evidence type="ECO:0000259" key="9">
    <source>
        <dbReference type="Pfam" id="PF25198"/>
    </source>
</evidence>
<dbReference type="NCBIfam" id="TIGR02887">
    <property type="entry name" value="spore_ger_x_C"/>
    <property type="match status" value="1"/>
</dbReference>
<dbReference type="EMBL" id="JADCLJ010000007">
    <property type="protein sequence ID" value="MBE4906899.1"/>
    <property type="molecule type" value="Genomic_DNA"/>
</dbReference>
<accession>A0ABR9QF73</accession>
<dbReference type="Pfam" id="PF25198">
    <property type="entry name" value="Spore_GerAC_N"/>
    <property type="match status" value="1"/>
</dbReference>
<dbReference type="InterPro" id="IPR057336">
    <property type="entry name" value="GerAC_N"/>
</dbReference>
<keyword evidence="4" id="KW-0732">Signal</keyword>
<reference evidence="10 11" key="1">
    <citation type="submission" date="2020-10" db="EMBL/GenBank/DDBJ databases">
        <title>Bacillus sp. HD4P25, an endophyte from a halophyte.</title>
        <authorList>
            <person name="Sun J.-Q."/>
        </authorList>
    </citation>
    <scope>NUCLEOTIDE SEQUENCE [LARGE SCALE GENOMIC DNA]</scope>
    <source>
        <strain evidence="10 11">YIM 93174</strain>
    </source>
</reference>
<protein>
    <submittedName>
        <fullName evidence="10">Ger(X)C family spore germination protein</fullName>
    </submittedName>
</protein>
<comment type="subcellular location">
    <subcellularLocation>
        <location evidence="1">Membrane</location>
        <topology evidence="1">Lipid-anchor</topology>
    </subcellularLocation>
</comment>